<accession>A0A9D4GBU8</accession>
<protein>
    <submittedName>
        <fullName evidence="1">Uncharacterized protein</fullName>
    </submittedName>
</protein>
<dbReference type="EMBL" id="JAIWYP010000006">
    <property type="protein sequence ID" value="KAH3812546.1"/>
    <property type="molecule type" value="Genomic_DNA"/>
</dbReference>
<sequence length="233" mass="26654">MSNTKILVENGSAELFETLRETNVGILKLRTADCASLSSVILYTLKKLTKLILWGTYSGRCSLNLPETFQFISLQEVECSYDWLCSLLIALSSLEHYVKCEMYNVVLQPREYSCEYDSQTHVFDFRSEMLALDMSHMPIFVKSGSVEMFELLRDTNIGILALRNADFTSSASKILYTLKKLTKLYLWGIYSERCTLQLPETLQFIPLLKVECSSEWLCSLLIALFSLDHSVKC</sequence>
<name>A0A9D4GBU8_DREPO</name>
<comment type="caution">
    <text evidence="1">The sequence shown here is derived from an EMBL/GenBank/DDBJ whole genome shotgun (WGS) entry which is preliminary data.</text>
</comment>
<proteinExistence type="predicted"/>
<dbReference type="AlphaFoldDB" id="A0A9D4GBU8"/>
<dbReference type="Proteomes" id="UP000828390">
    <property type="component" value="Unassembled WGS sequence"/>
</dbReference>
<evidence type="ECO:0000313" key="2">
    <source>
        <dbReference type="Proteomes" id="UP000828390"/>
    </source>
</evidence>
<evidence type="ECO:0000313" key="1">
    <source>
        <dbReference type="EMBL" id="KAH3812546.1"/>
    </source>
</evidence>
<organism evidence="1 2">
    <name type="scientific">Dreissena polymorpha</name>
    <name type="common">Zebra mussel</name>
    <name type="synonym">Mytilus polymorpha</name>
    <dbReference type="NCBI Taxonomy" id="45954"/>
    <lineage>
        <taxon>Eukaryota</taxon>
        <taxon>Metazoa</taxon>
        <taxon>Spiralia</taxon>
        <taxon>Lophotrochozoa</taxon>
        <taxon>Mollusca</taxon>
        <taxon>Bivalvia</taxon>
        <taxon>Autobranchia</taxon>
        <taxon>Heteroconchia</taxon>
        <taxon>Euheterodonta</taxon>
        <taxon>Imparidentia</taxon>
        <taxon>Neoheterodontei</taxon>
        <taxon>Myida</taxon>
        <taxon>Dreissenoidea</taxon>
        <taxon>Dreissenidae</taxon>
        <taxon>Dreissena</taxon>
    </lineage>
</organism>
<reference evidence="1" key="1">
    <citation type="journal article" date="2019" name="bioRxiv">
        <title>The Genome of the Zebra Mussel, Dreissena polymorpha: A Resource for Invasive Species Research.</title>
        <authorList>
            <person name="McCartney M.A."/>
            <person name="Auch B."/>
            <person name="Kono T."/>
            <person name="Mallez S."/>
            <person name="Zhang Y."/>
            <person name="Obille A."/>
            <person name="Becker A."/>
            <person name="Abrahante J.E."/>
            <person name="Garbe J."/>
            <person name="Badalamenti J.P."/>
            <person name="Herman A."/>
            <person name="Mangelson H."/>
            <person name="Liachko I."/>
            <person name="Sullivan S."/>
            <person name="Sone E.D."/>
            <person name="Koren S."/>
            <person name="Silverstein K.A.T."/>
            <person name="Beckman K.B."/>
            <person name="Gohl D.M."/>
        </authorList>
    </citation>
    <scope>NUCLEOTIDE SEQUENCE</scope>
    <source>
        <strain evidence="1">Duluth1</strain>
        <tissue evidence="1">Whole animal</tissue>
    </source>
</reference>
<keyword evidence="2" id="KW-1185">Reference proteome</keyword>
<gene>
    <name evidence="1" type="ORF">DPMN_140981</name>
</gene>
<reference evidence="1" key="2">
    <citation type="submission" date="2020-11" db="EMBL/GenBank/DDBJ databases">
        <authorList>
            <person name="McCartney M.A."/>
            <person name="Auch B."/>
            <person name="Kono T."/>
            <person name="Mallez S."/>
            <person name="Becker A."/>
            <person name="Gohl D.M."/>
            <person name="Silverstein K.A.T."/>
            <person name="Koren S."/>
            <person name="Bechman K.B."/>
            <person name="Herman A."/>
            <person name="Abrahante J.E."/>
            <person name="Garbe J."/>
        </authorList>
    </citation>
    <scope>NUCLEOTIDE SEQUENCE</scope>
    <source>
        <strain evidence="1">Duluth1</strain>
        <tissue evidence="1">Whole animal</tissue>
    </source>
</reference>